<dbReference type="RefSeq" id="XP_015943831.1">
    <property type="nucleotide sequence ID" value="XM_016088345.1"/>
</dbReference>
<protein>
    <submittedName>
        <fullName evidence="3">Uncharacterized protein LOC107468968</fullName>
    </submittedName>
</protein>
<proteinExistence type="predicted"/>
<dbReference type="Proteomes" id="UP000515211">
    <property type="component" value="Chromosome 10"/>
</dbReference>
<dbReference type="KEGG" id="adu:107468968"/>
<dbReference type="OrthoDB" id="1740536at2759"/>
<gene>
    <name evidence="3" type="primary">LOC107468968</name>
</gene>
<reference evidence="2" key="1">
    <citation type="journal article" date="2016" name="Nat. Genet.">
        <title>The genome sequences of Arachis duranensis and Arachis ipaensis, the diploid ancestors of cultivated peanut.</title>
        <authorList>
            <person name="Bertioli D.J."/>
            <person name="Cannon S.B."/>
            <person name="Froenicke L."/>
            <person name="Huang G."/>
            <person name="Farmer A.D."/>
            <person name="Cannon E.K."/>
            <person name="Liu X."/>
            <person name="Gao D."/>
            <person name="Clevenger J."/>
            <person name="Dash S."/>
            <person name="Ren L."/>
            <person name="Moretzsohn M.C."/>
            <person name="Shirasawa K."/>
            <person name="Huang W."/>
            <person name="Vidigal B."/>
            <person name="Abernathy B."/>
            <person name="Chu Y."/>
            <person name="Niederhuth C.E."/>
            <person name="Umale P."/>
            <person name="Araujo A.C."/>
            <person name="Kozik A."/>
            <person name="Kim K.D."/>
            <person name="Burow M.D."/>
            <person name="Varshney R.K."/>
            <person name="Wang X."/>
            <person name="Zhang X."/>
            <person name="Barkley N."/>
            <person name="Guimaraes P.M."/>
            <person name="Isobe S."/>
            <person name="Guo B."/>
            <person name="Liao B."/>
            <person name="Stalker H.T."/>
            <person name="Schmitz R.J."/>
            <person name="Scheffler B.E."/>
            <person name="Leal-Bertioli S.C."/>
            <person name="Xun X."/>
            <person name="Jackson S.A."/>
            <person name="Michelmore R."/>
            <person name="Ozias-Akins P."/>
        </authorList>
    </citation>
    <scope>NUCLEOTIDE SEQUENCE [LARGE SCALE GENOMIC DNA]</scope>
    <source>
        <strain evidence="2">cv. V14167</strain>
    </source>
</reference>
<sequence length="254" mass="28543">MHEIQNIAKDYINDEEIADRGIIPKARQLKERTGGNRTLYCDYHRGYGHRTQDCFDLKDALEKAIRDGKLPEFAKIIREPRRAEKDMSAKRERHNPRTQKQPPKESLDDDPTIIVNVITGKDISGKSKSTLKKDLKVLAVRNQAPSTTPDETINFLPEDCKHGTSAEDAPFVISARIETGLVRRILVDTGTDSNILFRGAFEKLGLRNENLQTHRNGVTGLGDNFLKPDSSITLPLTIGTGNQRKTILSEFVVL</sequence>
<name>A0A6P4BVH3_ARADU</name>
<keyword evidence="2" id="KW-1185">Reference proteome</keyword>
<reference evidence="3" key="2">
    <citation type="submission" date="2025-08" db="UniProtKB">
        <authorList>
            <consortium name="RefSeq"/>
        </authorList>
    </citation>
    <scope>IDENTIFICATION</scope>
    <source>
        <tissue evidence="3">Whole plant</tissue>
    </source>
</reference>
<dbReference type="AlphaFoldDB" id="A0A6P4BVH3"/>
<evidence type="ECO:0000313" key="2">
    <source>
        <dbReference type="Proteomes" id="UP000515211"/>
    </source>
</evidence>
<organism evidence="2 3">
    <name type="scientific">Arachis duranensis</name>
    <name type="common">Wild peanut</name>
    <dbReference type="NCBI Taxonomy" id="130453"/>
    <lineage>
        <taxon>Eukaryota</taxon>
        <taxon>Viridiplantae</taxon>
        <taxon>Streptophyta</taxon>
        <taxon>Embryophyta</taxon>
        <taxon>Tracheophyta</taxon>
        <taxon>Spermatophyta</taxon>
        <taxon>Magnoliopsida</taxon>
        <taxon>eudicotyledons</taxon>
        <taxon>Gunneridae</taxon>
        <taxon>Pentapetalae</taxon>
        <taxon>rosids</taxon>
        <taxon>fabids</taxon>
        <taxon>Fabales</taxon>
        <taxon>Fabaceae</taxon>
        <taxon>Papilionoideae</taxon>
        <taxon>50 kb inversion clade</taxon>
        <taxon>dalbergioids sensu lato</taxon>
        <taxon>Dalbergieae</taxon>
        <taxon>Pterocarpus clade</taxon>
        <taxon>Arachis</taxon>
    </lineage>
</organism>
<evidence type="ECO:0000256" key="1">
    <source>
        <dbReference type="SAM" id="MobiDB-lite"/>
    </source>
</evidence>
<dbReference type="GeneID" id="107468968"/>
<accession>A0A6P4BVH3</accession>
<evidence type="ECO:0000313" key="3">
    <source>
        <dbReference type="RefSeq" id="XP_015943831.1"/>
    </source>
</evidence>
<feature type="compositionally biased region" description="Basic and acidic residues" evidence="1">
    <location>
        <begin position="78"/>
        <end position="90"/>
    </location>
</feature>
<feature type="region of interest" description="Disordered" evidence="1">
    <location>
        <begin position="78"/>
        <end position="111"/>
    </location>
</feature>